<organism evidence="1 2">
    <name type="scientific">Daphnia magna</name>
    <dbReference type="NCBI Taxonomy" id="35525"/>
    <lineage>
        <taxon>Eukaryota</taxon>
        <taxon>Metazoa</taxon>
        <taxon>Ecdysozoa</taxon>
        <taxon>Arthropoda</taxon>
        <taxon>Crustacea</taxon>
        <taxon>Branchiopoda</taxon>
        <taxon>Diplostraca</taxon>
        <taxon>Cladocera</taxon>
        <taxon>Anomopoda</taxon>
        <taxon>Daphniidae</taxon>
        <taxon>Daphnia</taxon>
    </lineage>
</organism>
<reference evidence="1 2" key="1">
    <citation type="journal article" date="2023" name="Nucleic Acids Res.">
        <title>The hologenome of Daphnia magna reveals possible DNA methylation and microbiome-mediated evolution of the host genome.</title>
        <authorList>
            <person name="Chaturvedi A."/>
            <person name="Li X."/>
            <person name="Dhandapani V."/>
            <person name="Marshall H."/>
            <person name="Kissane S."/>
            <person name="Cuenca-Cambronero M."/>
            <person name="Asole G."/>
            <person name="Calvet F."/>
            <person name="Ruiz-Romero M."/>
            <person name="Marangio P."/>
            <person name="Guigo R."/>
            <person name="Rago D."/>
            <person name="Mirbahai L."/>
            <person name="Eastwood N."/>
            <person name="Colbourne J.K."/>
            <person name="Zhou J."/>
            <person name="Mallon E."/>
            <person name="Orsini L."/>
        </authorList>
    </citation>
    <scope>NUCLEOTIDE SEQUENCE [LARGE SCALE GENOMIC DNA]</scope>
    <source>
        <strain evidence="1">LRV0_1</strain>
    </source>
</reference>
<keyword evidence="2" id="KW-1185">Reference proteome</keyword>
<evidence type="ECO:0000313" key="1">
    <source>
        <dbReference type="EMBL" id="KAK4005139.1"/>
    </source>
</evidence>
<protein>
    <submittedName>
        <fullName evidence="1">Uncharacterized protein</fullName>
    </submittedName>
</protein>
<accession>A0ABQ9YWX6</accession>
<proteinExistence type="predicted"/>
<evidence type="ECO:0000313" key="2">
    <source>
        <dbReference type="Proteomes" id="UP001234178"/>
    </source>
</evidence>
<sequence length="172" mass="19420">MHPLLTPSLLNQLPSVDFNIQSSPFLCHYINLIFKNFVIGSHLDQCSSLRLRNRATCIDLNAIASLCFYPRAANCSSSFPTKNRRSNTNHPVMRRYRIYHVMSTLIDTWQRGRFVDSRKLVVGAYSATWIVTLFLWDRARCSALWGGAVAMPLPAARRLGNAPLGTSLCSMQ</sequence>
<dbReference type="EMBL" id="JAOYFB010000001">
    <property type="protein sequence ID" value="KAK4005139.1"/>
    <property type="molecule type" value="Genomic_DNA"/>
</dbReference>
<name>A0ABQ9YWX6_9CRUS</name>
<comment type="caution">
    <text evidence="1">The sequence shown here is derived from an EMBL/GenBank/DDBJ whole genome shotgun (WGS) entry which is preliminary data.</text>
</comment>
<dbReference type="Proteomes" id="UP001234178">
    <property type="component" value="Unassembled WGS sequence"/>
</dbReference>
<gene>
    <name evidence="1" type="ORF">OUZ56_006862</name>
</gene>